<name>A0ABW7I8P3_9RHOB</name>
<feature type="region of interest" description="Disordered" evidence="3">
    <location>
        <begin position="35"/>
        <end position="167"/>
    </location>
</feature>
<keyword evidence="5" id="KW-1185">Reference proteome</keyword>
<dbReference type="PANTHER" id="PTHR38340">
    <property type="entry name" value="S-LAYER PROTEIN"/>
    <property type="match status" value="1"/>
</dbReference>
<dbReference type="EMBL" id="JBIHMM010000003">
    <property type="protein sequence ID" value="MFH0254403.1"/>
    <property type="molecule type" value="Genomic_DNA"/>
</dbReference>
<dbReference type="PROSITE" id="PS00330">
    <property type="entry name" value="HEMOLYSIN_CALCIUM"/>
    <property type="match status" value="4"/>
</dbReference>
<evidence type="ECO:0000256" key="3">
    <source>
        <dbReference type="SAM" id="MobiDB-lite"/>
    </source>
</evidence>
<reference evidence="4 5" key="1">
    <citation type="submission" date="2024-10" db="EMBL/GenBank/DDBJ databases">
        <authorList>
            <person name="Yang X.-N."/>
        </authorList>
    </citation>
    <scope>NUCLEOTIDE SEQUENCE [LARGE SCALE GENOMIC DNA]</scope>
    <source>
        <strain evidence="4 5">CAU 1059</strain>
    </source>
</reference>
<feature type="compositionally biased region" description="Low complexity" evidence="3">
    <location>
        <begin position="141"/>
        <end position="156"/>
    </location>
</feature>
<evidence type="ECO:0000313" key="5">
    <source>
        <dbReference type="Proteomes" id="UP001607157"/>
    </source>
</evidence>
<accession>A0ABW7I8P3</accession>
<dbReference type="Gene3D" id="2.150.10.10">
    <property type="entry name" value="Serralysin-like metalloprotease, C-terminal"/>
    <property type="match status" value="4"/>
</dbReference>
<comment type="subcellular location">
    <subcellularLocation>
        <location evidence="1">Secreted</location>
    </subcellularLocation>
</comment>
<dbReference type="InterPro" id="IPR001343">
    <property type="entry name" value="Hemolysn_Ca-bd"/>
</dbReference>
<keyword evidence="2" id="KW-0964">Secreted</keyword>
<organism evidence="4 5">
    <name type="scientific">Roseovarius aquimarinus</name>
    <dbReference type="NCBI Taxonomy" id="1229156"/>
    <lineage>
        <taxon>Bacteria</taxon>
        <taxon>Pseudomonadati</taxon>
        <taxon>Pseudomonadota</taxon>
        <taxon>Alphaproteobacteria</taxon>
        <taxon>Rhodobacterales</taxon>
        <taxon>Roseobacteraceae</taxon>
        <taxon>Roseovarius</taxon>
    </lineage>
</organism>
<comment type="caution">
    <text evidence="4">The sequence shown here is derived from an EMBL/GenBank/DDBJ whole genome shotgun (WGS) entry which is preliminary data.</text>
</comment>
<protein>
    <submittedName>
        <fullName evidence="4">Calcium-binding protein</fullName>
    </submittedName>
</protein>
<dbReference type="RefSeq" id="WP_377171528.1">
    <property type="nucleotide sequence ID" value="NZ_JBHTJC010000003.1"/>
</dbReference>
<evidence type="ECO:0000256" key="1">
    <source>
        <dbReference type="ARBA" id="ARBA00004613"/>
    </source>
</evidence>
<proteinExistence type="predicted"/>
<feature type="compositionally biased region" description="Acidic residues" evidence="3">
    <location>
        <begin position="35"/>
        <end position="55"/>
    </location>
</feature>
<dbReference type="PRINTS" id="PR00313">
    <property type="entry name" value="CABNDNGRPT"/>
</dbReference>
<dbReference type="PANTHER" id="PTHR38340:SF1">
    <property type="entry name" value="S-LAYER PROTEIN"/>
    <property type="match status" value="1"/>
</dbReference>
<dbReference type="Pfam" id="PF00353">
    <property type="entry name" value="HemolysinCabind"/>
    <property type="match status" value="4"/>
</dbReference>
<evidence type="ECO:0000256" key="2">
    <source>
        <dbReference type="ARBA" id="ARBA00022525"/>
    </source>
</evidence>
<evidence type="ECO:0000313" key="4">
    <source>
        <dbReference type="EMBL" id="MFH0254403.1"/>
    </source>
</evidence>
<sequence length="331" mass="32393">MDRSIGSGAMLILAGLLGMVALGAGALVGLSSMDDDLPEDWDAPEEEGEGEEDAETGQTILDFMAQAGPSAEGPSDAPVAVQANGTASDDAMEGGPADDELHGGAGEDTLSGGPGEDILHGEADADALAGGDGDDTLYGHSGADSLDGGAGDDSLVGGDGNDTLVGGDGSDALHGGLGDDVLRGGAGSDTLFGGWGNDTLSGLVETGLEPGPDDADFLNGGGGADVITAGAGDIVTTGEGADTVILGDWLAMTHQAEILDFAPEEDTLMVVYDDVAGAAPEVDLQTDPGNPDVAHVMLNGIQIAAVNNAPGLNAGHITLIGSSLLPQLGAP</sequence>
<gene>
    <name evidence="4" type="ORF">ACGRVM_10900</name>
</gene>
<dbReference type="SUPFAM" id="SSF51120">
    <property type="entry name" value="beta-Roll"/>
    <property type="match status" value="1"/>
</dbReference>
<dbReference type="Proteomes" id="UP001607157">
    <property type="component" value="Unassembled WGS sequence"/>
</dbReference>
<dbReference type="InterPro" id="IPR018511">
    <property type="entry name" value="Hemolysin-typ_Ca-bd_CS"/>
</dbReference>
<dbReference type="InterPro" id="IPR011049">
    <property type="entry name" value="Serralysin-like_metalloprot_C"/>
</dbReference>
<dbReference type="InterPro" id="IPR050557">
    <property type="entry name" value="RTX_toxin/Mannuronan_C5-epim"/>
</dbReference>